<gene>
    <name evidence="3" type="ORF">FME351_LOCUS28201</name>
    <name evidence="2" type="ORF">GRG538_LOCUS23128</name>
    <name evidence="5" type="ORF">HFQ381_LOCUS11930</name>
    <name evidence="4" type="ORF">KIK155_LOCUS29065</name>
    <name evidence="1" type="ORF">LUA448_LOCUS9051</name>
    <name evidence="7" type="ORF">TOA249_LOCUS7668</name>
    <name evidence="6" type="ORF">TSG867_LOCUS8150</name>
</gene>
<proteinExistence type="predicted"/>
<evidence type="ECO:0000313" key="2">
    <source>
        <dbReference type="EMBL" id="CAF3610024.1"/>
    </source>
</evidence>
<dbReference type="Proteomes" id="UP000663838">
    <property type="component" value="Unassembled WGS sequence"/>
</dbReference>
<evidence type="ECO:0000313" key="1">
    <source>
        <dbReference type="EMBL" id="CAF3311771.1"/>
    </source>
</evidence>
<dbReference type="Proteomes" id="UP000663865">
    <property type="component" value="Unassembled WGS sequence"/>
</dbReference>
<evidence type="ECO:0000313" key="5">
    <source>
        <dbReference type="EMBL" id="CAF4275357.1"/>
    </source>
</evidence>
<dbReference type="EMBL" id="CAJNYD010001035">
    <property type="protein sequence ID" value="CAF3311771.1"/>
    <property type="molecule type" value="Genomic_DNA"/>
</dbReference>
<accession>A0A820JQJ8</accession>
<dbReference type="EMBL" id="CAJOBS010000348">
    <property type="protein sequence ID" value="CAF4557229.1"/>
    <property type="molecule type" value="Genomic_DNA"/>
</dbReference>
<dbReference type="EMBL" id="CAJOBO010000703">
    <property type="protein sequence ID" value="CAF4275357.1"/>
    <property type="molecule type" value="Genomic_DNA"/>
</dbReference>
<evidence type="ECO:0000313" key="4">
    <source>
        <dbReference type="EMBL" id="CAF3739645.1"/>
    </source>
</evidence>
<comment type="caution">
    <text evidence="6">The sequence shown here is derived from an EMBL/GenBank/DDBJ whole genome shotgun (WGS) entry which is preliminary data.</text>
</comment>
<reference evidence="6" key="1">
    <citation type="submission" date="2021-02" db="EMBL/GenBank/DDBJ databases">
        <authorList>
            <person name="Nowell W R."/>
        </authorList>
    </citation>
    <scope>NUCLEOTIDE SEQUENCE</scope>
</reference>
<dbReference type="Proteomes" id="UP000663851">
    <property type="component" value="Unassembled WGS sequence"/>
</dbReference>
<dbReference type="AlphaFoldDB" id="A0A820JQJ8"/>
<dbReference type="Proteomes" id="UP000663872">
    <property type="component" value="Unassembled WGS sequence"/>
</dbReference>
<protein>
    <submittedName>
        <fullName evidence="6">Uncharacterized protein</fullName>
    </submittedName>
</protein>
<sequence length="126" mass="15179">MGCGFYKASKALLKREDLIELQKYPEELHEKRIKILQWMENDLGLKTKSIDRKKIKENEQLVYWQEAWQREQELVKHPSMVDSCESKMPCITLIDDKFPVLCNEENERFWEDIETINESHRKDHAI</sequence>
<evidence type="ECO:0000313" key="6">
    <source>
        <dbReference type="EMBL" id="CAF4330048.1"/>
    </source>
</evidence>
<dbReference type="EMBL" id="CAJNYU010003859">
    <property type="protein sequence ID" value="CAF3708075.1"/>
    <property type="molecule type" value="Genomic_DNA"/>
</dbReference>
<organism evidence="6 8">
    <name type="scientific">Rotaria socialis</name>
    <dbReference type="NCBI Taxonomy" id="392032"/>
    <lineage>
        <taxon>Eukaryota</taxon>
        <taxon>Metazoa</taxon>
        <taxon>Spiralia</taxon>
        <taxon>Gnathifera</taxon>
        <taxon>Rotifera</taxon>
        <taxon>Eurotatoria</taxon>
        <taxon>Bdelloidea</taxon>
        <taxon>Philodinida</taxon>
        <taxon>Philodinidae</taxon>
        <taxon>Rotaria</taxon>
    </lineage>
</organism>
<dbReference type="Proteomes" id="UP000663869">
    <property type="component" value="Unassembled WGS sequence"/>
</dbReference>
<dbReference type="EMBL" id="CAJNYT010003882">
    <property type="protein sequence ID" value="CAF3610024.1"/>
    <property type="molecule type" value="Genomic_DNA"/>
</dbReference>
<dbReference type="EMBL" id="CAJNYV010005352">
    <property type="protein sequence ID" value="CAF3739645.1"/>
    <property type="molecule type" value="Genomic_DNA"/>
</dbReference>
<evidence type="ECO:0000313" key="3">
    <source>
        <dbReference type="EMBL" id="CAF3708075.1"/>
    </source>
</evidence>
<name>A0A820JQJ8_9BILA</name>
<dbReference type="Proteomes" id="UP000663833">
    <property type="component" value="Unassembled WGS sequence"/>
</dbReference>
<dbReference type="EMBL" id="CAJOBQ010000332">
    <property type="protein sequence ID" value="CAF4330048.1"/>
    <property type="molecule type" value="Genomic_DNA"/>
</dbReference>
<evidence type="ECO:0000313" key="7">
    <source>
        <dbReference type="EMBL" id="CAF4557229.1"/>
    </source>
</evidence>
<evidence type="ECO:0000313" key="8">
    <source>
        <dbReference type="Proteomes" id="UP000663862"/>
    </source>
</evidence>
<dbReference type="Proteomes" id="UP000663862">
    <property type="component" value="Unassembled WGS sequence"/>
</dbReference>